<feature type="compositionally biased region" description="Polar residues" evidence="1">
    <location>
        <begin position="69"/>
        <end position="78"/>
    </location>
</feature>
<feature type="region of interest" description="Disordered" evidence="1">
    <location>
        <begin position="60"/>
        <end position="87"/>
    </location>
</feature>
<dbReference type="AlphaFoldDB" id="A0A8X6H926"/>
<proteinExistence type="predicted"/>
<sequence>EERRTNFLPIHNRFVYQLGDISSCVWIKNIGVNRLSTHHGRANHNVRQELAEEKMKETTYSLPLLPGTPDSNSKYNQSEGRKRSPVRFPALLIPAQDKASRPRSTVAGILFLPSIL</sequence>
<reference evidence="2" key="1">
    <citation type="submission" date="2020-07" db="EMBL/GenBank/DDBJ databases">
        <title>Multicomponent nature underlies the extraordinary mechanical properties of spider dragline silk.</title>
        <authorList>
            <person name="Kono N."/>
            <person name="Nakamura H."/>
            <person name="Mori M."/>
            <person name="Yoshida Y."/>
            <person name="Ohtoshi R."/>
            <person name="Malay A.D."/>
            <person name="Moran D.A.P."/>
            <person name="Tomita M."/>
            <person name="Numata K."/>
            <person name="Arakawa K."/>
        </authorList>
    </citation>
    <scope>NUCLEOTIDE SEQUENCE</scope>
</reference>
<keyword evidence="3" id="KW-1185">Reference proteome</keyword>
<evidence type="ECO:0000313" key="2">
    <source>
        <dbReference type="EMBL" id="GFR19232.1"/>
    </source>
</evidence>
<comment type="caution">
    <text evidence="2">The sequence shown here is derived from an EMBL/GenBank/DDBJ whole genome shotgun (WGS) entry which is preliminary data.</text>
</comment>
<protein>
    <submittedName>
        <fullName evidence="2">Uncharacterized protein</fullName>
    </submittedName>
</protein>
<dbReference type="Proteomes" id="UP000887116">
    <property type="component" value="Unassembled WGS sequence"/>
</dbReference>
<gene>
    <name evidence="2" type="ORF">TNCT_662832</name>
</gene>
<dbReference type="OrthoDB" id="6410230at2759"/>
<organism evidence="2 3">
    <name type="scientific">Trichonephila clavata</name>
    <name type="common">Joro spider</name>
    <name type="synonym">Nephila clavata</name>
    <dbReference type="NCBI Taxonomy" id="2740835"/>
    <lineage>
        <taxon>Eukaryota</taxon>
        <taxon>Metazoa</taxon>
        <taxon>Ecdysozoa</taxon>
        <taxon>Arthropoda</taxon>
        <taxon>Chelicerata</taxon>
        <taxon>Arachnida</taxon>
        <taxon>Araneae</taxon>
        <taxon>Araneomorphae</taxon>
        <taxon>Entelegynae</taxon>
        <taxon>Araneoidea</taxon>
        <taxon>Nephilidae</taxon>
        <taxon>Trichonephila</taxon>
    </lineage>
</organism>
<name>A0A8X6H926_TRICU</name>
<feature type="non-terminal residue" evidence="2">
    <location>
        <position position="1"/>
    </location>
</feature>
<accession>A0A8X6H926</accession>
<dbReference type="EMBL" id="BMAO01017902">
    <property type="protein sequence ID" value="GFR19232.1"/>
    <property type="molecule type" value="Genomic_DNA"/>
</dbReference>
<evidence type="ECO:0000313" key="3">
    <source>
        <dbReference type="Proteomes" id="UP000887116"/>
    </source>
</evidence>
<evidence type="ECO:0000256" key="1">
    <source>
        <dbReference type="SAM" id="MobiDB-lite"/>
    </source>
</evidence>